<dbReference type="EMBL" id="JBHTAR010000011">
    <property type="protein sequence ID" value="MFC7200689.1"/>
    <property type="molecule type" value="Genomic_DNA"/>
</dbReference>
<name>A0ABD5Z696_9EURY</name>
<feature type="region of interest" description="Disordered" evidence="1">
    <location>
        <begin position="16"/>
        <end position="45"/>
    </location>
</feature>
<protein>
    <recommendedName>
        <fullName evidence="4">Transposase</fullName>
    </recommendedName>
</protein>
<proteinExistence type="predicted"/>
<feature type="compositionally biased region" description="Basic and acidic residues" evidence="1">
    <location>
        <begin position="30"/>
        <end position="45"/>
    </location>
</feature>
<reference evidence="2 3" key="1">
    <citation type="journal article" date="2019" name="Int. J. Syst. Evol. Microbiol.">
        <title>The Global Catalogue of Microorganisms (GCM) 10K type strain sequencing project: providing services to taxonomists for standard genome sequencing and annotation.</title>
        <authorList>
            <consortium name="The Broad Institute Genomics Platform"/>
            <consortium name="The Broad Institute Genome Sequencing Center for Infectious Disease"/>
            <person name="Wu L."/>
            <person name="Ma J."/>
        </authorList>
    </citation>
    <scope>NUCLEOTIDE SEQUENCE [LARGE SCALE GENOMIC DNA]</scope>
    <source>
        <strain evidence="2 3">XZGYJ-43</strain>
    </source>
</reference>
<sequence>MLWYFAVDEVAAKHRQISDSQLTRRLTSKSKREPPANVSHDRDGS</sequence>
<dbReference type="Proteomes" id="UP001596447">
    <property type="component" value="Unassembled WGS sequence"/>
</dbReference>
<keyword evidence="3" id="KW-1185">Reference proteome</keyword>
<evidence type="ECO:0000256" key="1">
    <source>
        <dbReference type="SAM" id="MobiDB-lite"/>
    </source>
</evidence>
<evidence type="ECO:0008006" key="4">
    <source>
        <dbReference type="Google" id="ProtNLM"/>
    </source>
</evidence>
<accession>A0ABD5Z696</accession>
<dbReference type="RefSeq" id="WP_279527463.1">
    <property type="nucleotide sequence ID" value="NZ_CP122312.1"/>
</dbReference>
<gene>
    <name evidence="2" type="ORF">ACFQJ9_14905</name>
</gene>
<evidence type="ECO:0000313" key="3">
    <source>
        <dbReference type="Proteomes" id="UP001596447"/>
    </source>
</evidence>
<organism evidence="2 3">
    <name type="scientific">Halospeciosus flavus</name>
    <dbReference type="NCBI Taxonomy" id="3032283"/>
    <lineage>
        <taxon>Archaea</taxon>
        <taxon>Methanobacteriati</taxon>
        <taxon>Methanobacteriota</taxon>
        <taxon>Stenosarchaea group</taxon>
        <taxon>Halobacteria</taxon>
        <taxon>Halobacteriales</taxon>
        <taxon>Halobacteriaceae</taxon>
        <taxon>Halospeciosus</taxon>
    </lineage>
</organism>
<dbReference type="AlphaFoldDB" id="A0ABD5Z696"/>
<evidence type="ECO:0000313" key="2">
    <source>
        <dbReference type="EMBL" id="MFC7200689.1"/>
    </source>
</evidence>
<comment type="caution">
    <text evidence="2">The sequence shown here is derived from an EMBL/GenBank/DDBJ whole genome shotgun (WGS) entry which is preliminary data.</text>
</comment>